<keyword evidence="3" id="KW-0479">Metal-binding</keyword>
<dbReference type="Gene3D" id="3.40.50.300">
    <property type="entry name" value="P-loop containing nucleotide triphosphate hydrolases"/>
    <property type="match status" value="1"/>
</dbReference>
<dbReference type="InterPro" id="IPR012340">
    <property type="entry name" value="NA-bd_OB-fold"/>
</dbReference>
<evidence type="ECO:0000259" key="4">
    <source>
        <dbReference type="PROSITE" id="PS50936"/>
    </source>
</evidence>
<feature type="binding site" evidence="3">
    <location>
        <position position="298"/>
    </location>
    <ligand>
        <name>Zn(2+)</name>
        <dbReference type="ChEBI" id="CHEBI:29105"/>
    </ligand>
</feature>
<dbReference type="EMBL" id="PPGH01000037">
    <property type="protein sequence ID" value="PQJ95302.1"/>
    <property type="molecule type" value="Genomic_DNA"/>
</dbReference>
<keyword evidence="3" id="KW-0378">Hydrolase</keyword>
<dbReference type="GO" id="GO:0046872">
    <property type="term" value="F:metal ion binding"/>
    <property type="evidence" value="ECO:0007669"/>
    <property type="project" value="UniProtKB-KW"/>
</dbReference>
<comment type="subcellular location">
    <subcellularLocation>
        <location evidence="3">Cytoplasm</location>
    </subcellularLocation>
</comment>
<dbReference type="InterPro" id="IPR010914">
    <property type="entry name" value="RsgA_GTPase_dom"/>
</dbReference>
<dbReference type="GO" id="GO:0005525">
    <property type="term" value="F:GTP binding"/>
    <property type="evidence" value="ECO:0007669"/>
    <property type="project" value="UniProtKB-UniRule"/>
</dbReference>
<dbReference type="AlphaFoldDB" id="A0A2S7XPE9"/>
<feature type="binding site" evidence="3">
    <location>
        <begin position="157"/>
        <end position="160"/>
    </location>
    <ligand>
        <name>GTP</name>
        <dbReference type="ChEBI" id="CHEBI:37565"/>
    </ligand>
</feature>
<comment type="caution">
    <text evidence="6">The sequence shown here is derived from an EMBL/GenBank/DDBJ whole genome shotgun (WGS) entry which is preliminary data.</text>
</comment>
<feature type="binding site" evidence="3">
    <location>
        <position position="306"/>
    </location>
    <ligand>
        <name>Zn(2+)</name>
        <dbReference type="ChEBI" id="CHEBI:29105"/>
    </ligand>
</feature>
<keyword evidence="8" id="KW-1185">Reference proteome</keyword>
<evidence type="ECO:0000256" key="1">
    <source>
        <dbReference type="ARBA" id="ARBA00022741"/>
    </source>
</evidence>
<dbReference type="RefSeq" id="WP_105072421.1">
    <property type="nucleotide sequence ID" value="NZ_PPGH01000008.1"/>
</dbReference>
<protein>
    <recommendedName>
        <fullName evidence="3">Small ribosomal subunit biogenesis GTPase RsgA</fullName>
        <ecNumber evidence="3">3.6.1.-</ecNumber>
    </recommendedName>
</protein>
<comment type="subunit">
    <text evidence="3">Monomer. Associates with 30S ribosomal subunit, binds 16S rRNA.</text>
</comment>
<dbReference type="SUPFAM" id="SSF52540">
    <property type="entry name" value="P-loop containing nucleoside triphosphate hydrolases"/>
    <property type="match status" value="1"/>
</dbReference>
<feature type="domain" description="CP-type G" evidence="5">
    <location>
        <begin position="110"/>
        <end position="269"/>
    </location>
</feature>
<dbReference type="PROSITE" id="PS51721">
    <property type="entry name" value="G_CP"/>
    <property type="match status" value="1"/>
</dbReference>
<gene>
    <name evidence="3 6" type="primary">rsgA</name>
    <name evidence="7" type="ORF">CXB77_00760</name>
    <name evidence="6" type="ORF">CXB77_13740</name>
</gene>
<keyword evidence="3" id="KW-0963">Cytoplasm</keyword>
<dbReference type="OrthoDB" id="9809485at2"/>
<comment type="function">
    <text evidence="3">One of several proteins that assist in the late maturation steps of the functional core of the 30S ribosomal subunit. Helps release RbfA from mature subunits. May play a role in the assembly of ribosomal proteins into the subunit. Circularly permuted GTPase that catalyzes slow GTP hydrolysis, GTPase activity is stimulated by the 30S ribosomal subunit.</text>
</comment>
<dbReference type="GO" id="GO:0003924">
    <property type="term" value="F:GTPase activity"/>
    <property type="evidence" value="ECO:0007669"/>
    <property type="project" value="UniProtKB-UniRule"/>
</dbReference>
<feature type="domain" description="EngC GTPase" evidence="4">
    <location>
        <begin position="118"/>
        <end position="267"/>
    </location>
</feature>
<keyword evidence="3" id="KW-0690">Ribosome biogenesis</keyword>
<evidence type="ECO:0000256" key="3">
    <source>
        <dbReference type="HAMAP-Rule" id="MF_01820"/>
    </source>
</evidence>
<evidence type="ECO:0000259" key="5">
    <source>
        <dbReference type="PROSITE" id="PS51721"/>
    </source>
</evidence>
<feature type="binding site" evidence="3">
    <location>
        <position position="293"/>
    </location>
    <ligand>
        <name>Zn(2+)</name>
        <dbReference type="ChEBI" id="CHEBI:29105"/>
    </ligand>
</feature>
<dbReference type="Gene3D" id="1.10.40.50">
    <property type="entry name" value="Probable gtpase engc, domain 3"/>
    <property type="match status" value="1"/>
</dbReference>
<comment type="similarity">
    <text evidence="3">Belongs to the TRAFAC class YlqF/YawG GTPase family. RsgA subfamily.</text>
</comment>
<dbReference type="NCBIfam" id="TIGR00157">
    <property type="entry name" value="ribosome small subunit-dependent GTPase A"/>
    <property type="match status" value="1"/>
</dbReference>
<dbReference type="EMBL" id="PPGH01000008">
    <property type="protein sequence ID" value="PQJ97599.1"/>
    <property type="molecule type" value="Genomic_DNA"/>
</dbReference>
<accession>A0A2S7XPE9</accession>
<dbReference type="InterPro" id="IPR030378">
    <property type="entry name" value="G_CP_dom"/>
</dbReference>
<dbReference type="Proteomes" id="UP000239936">
    <property type="component" value="Unassembled WGS sequence"/>
</dbReference>
<evidence type="ECO:0000313" key="8">
    <source>
        <dbReference type="Proteomes" id="UP000239936"/>
    </source>
</evidence>
<feature type="binding site" evidence="3">
    <location>
        <begin position="211"/>
        <end position="219"/>
    </location>
    <ligand>
        <name>GTP</name>
        <dbReference type="ChEBI" id="CHEBI:37565"/>
    </ligand>
</feature>
<dbReference type="GO" id="GO:0042274">
    <property type="term" value="P:ribosomal small subunit biogenesis"/>
    <property type="evidence" value="ECO:0007669"/>
    <property type="project" value="UniProtKB-UniRule"/>
</dbReference>
<dbReference type="Gene3D" id="2.40.50.140">
    <property type="entry name" value="Nucleic acid-binding proteins"/>
    <property type="match status" value="1"/>
</dbReference>
<evidence type="ECO:0000256" key="2">
    <source>
        <dbReference type="ARBA" id="ARBA00023134"/>
    </source>
</evidence>
<keyword evidence="1 3" id="KW-0547">Nucleotide-binding</keyword>
<feature type="binding site" evidence="3">
    <location>
        <position position="300"/>
    </location>
    <ligand>
        <name>Zn(2+)</name>
        <dbReference type="ChEBI" id="CHEBI:29105"/>
    </ligand>
</feature>
<proteinExistence type="inferred from homology"/>
<comment type="cofactor">
    <cofactor evidence="3">
        <name>Zn(2+)</name>
        <dbReference type="ChEBI" id="CHEBI:29105"/>
    </cofactor>
    <text evidence="3">Binds 1 zinc ion per subunit.</text>
</comment>
<keyword evidence="3" id="KW-0699">rRNA-binding</keyword>
<sequence length="342" mass="37759">MTKRRLSERQLERIRAIQERRRSRVETRPDTIPADTELIGEPETGRVMVRYGANLAVEDMAGQLVHCLVRRNIGQPVCGDCVVWQRIADAQGVVTALLPRSTVLSRPDFNNQPKALAVNLSQLIVLIAPEPEPSSYLIDQYLVAAELIGVEAILVGNKMDLLNPPARAAFERRFAHYSAIGYRTFWTTLHDLSTLAALIAALANHTSVLVGQSGVGKSSLVKILLPDLAIQIGQLSTATGLGRHTTSATTCYRLPDNGRLIDSPGVRSFRLGAISRDELQQGFREFQPYLGRCRFADCHHDHEPDCAIRDAVTAGVIAPERLTNFQHLRTAHLPRSHSDATQ</sequence>
<dbReference type="PROSITE" id="PS50936">
    <property type="entry name" value="ENGC_GTPASE"/>
    <property type="match status" value="1"/>
</dbReference>
<dbReference type="PANTHER" id="PTHR32120">
    <property type="entry name" value="SMALL RIBOSOMAL SUBUNIT BIOGENESIS GTPASE RSGA"/>
    <property type="match status" value="1"/>
</dbReference>
<keyword evidence="3" id="KW-0694">RNA-binding</keyword>
<dbReference type="GO" id="GO:0019843">
    <property type="term" value="F:rRNA binding"/>
    <property type="evidence" value="ECO:0007669"/>
    <property type="project" value="UniProtKB-KW"/>
</dbReference>
<organism evidence="6 8">
    <name type="scientific">Chromatium okenii</name>
    <dbReference type="NCBI Taxonomy" id="61644"/>
    <lineage>
        <taxon>Bacteria</taxon>
        <taxon>Pseudomonadati</taxon>
        <taxon>Pseudomonadota</taxon>
        <taxon>Gammaproteobacteria</taxon>
        <taxon>Chromatiales</taxon>
        <taxon>Chromatiaceae</taxon>
        <taxon>Chromatium</taxon>
    </lineage>
</organism>
<keyword evidence="2 3" id="KW-0342">GTP-binding</keyword>
<dbReference type="InterPro" id="IPR004881">
    <property type="entry name" value="Ribosome_biogen_GTPase_RsgA"/>
</dbReference>
<name>A0A2S7XPE9_9GAMM</name>
<keyword evidence="3" id="KW-0862">Zinc</keyword>
<dbReference type="EC" id="3.6.1.-" evidence="3"/>
<evidence type="ECO:0000313" key="6">
    <source>
        <dbReference type="EMBL" id="PQJ95302.1"/>
    </source>
</evidence>
<dbReference type="InterPro" id="IPR027417">
    <property type="entry name" value="P-loop_NTPase"/>
</dbReference>
<reference evidence="6 8" key="1">
    <citation type="submission" date="2018-01" db="EMBL/GenBank/DDBJ databases">
        <title>The complete genome sequence of Chromatium okenii LaCa, a purple sulfur bacterium with a turbulent life.</title>
        <authorList>
            <person name="Luedin S.M."/>
            <person name="Liechti N."/>
            <person name="Storelli N."/>
            <person name="Danza F."/>
            <person name="Wittwer M."/>
            <person name="Pothier J.F."/>
            <person name="Tonolla M.A."/>
        </authorList>
    </citation>
    <scope>NUCLEOTIDE SEQUENCE [LARGE SCALE GENOMIC DNA]</scope>
    <source>
        <strain evidence="6 8">LaCa</strain>
    </source>
</reference>
<dbReference type="PANTHER" id="PTHR32120:SF11">
    <property type="entry name" value="SMALL RIBOSOMAL SUBUNIT BIOGENESIS GTPASE RSGA 1, MITOCHONDRIAL-RELATED"/>
    <property type="match status" value="1"/>
</dbReference>
<dbReference type="GO" id="GO:0005737">
    <property type="term" value="C:cytoplasm"/>
    <property type="evidence" value="ECO:0007669"/>
    <property type="project" value="UniProtKB-SubCell"/>
</dbReference>
<dbReference type="Pfam" id="PF03193">
    <property type="entry name" value="RsgA_GTPase"/>
    <property type="match status" value="1"/>
</dbReference>
<dbReference type="CDD" id="cd01854">
    <property type="entry name" value="YjeQ_EngC"/>
    <property type="match status" value="1"/>
</dbReference>
<dbReference type="HAMAP" id="MF_01820">
    <property type="entry name" value="GTPase_RsgA"/>
    <property type="match status" value="1"/>
</dbReference>
<evidence type="ECO:0000313" key="7">
    <source>
        <dbReference type="EMBL" id="PQJ97599.1"/>
    </source>
</evidence>